<feature type="domain" description="Histidine kinase" evidence="12">
    <location>
        <begin position="929"/>
        <end position="1027"/>
    </location>
</feature>
<dbReference type="SMART" id="SM00387">
    <property type="entry name" value="HATPase_c"/>
    <property type="match status" value="2"/>
</dbReference>
<dbReference type="Pfam" id="PF06580">
    <property type="entry name" value="His_kinase"/>
    <property type="match status" value="1"/>
</dbReference>
<proteinExistence type="predicted"/>
<dbReference type="Pfam" id="PF07695">
    <property type="entry name" value="7TMR-DISM_7TM"/>
    <property type="match status" value="1"/>
</dbReference>
<feature type="transmembrane region" description="Helical" evidence="11">
    <location>
        <begin position="391"/>
        <end position="409"/>
    </location>
</feature>
<dbReference type="InterPro" id="IPR011623">
    <property type="entry name" value="7TMR_DISM_rcpt_extracell_dom1"/>
</dbReference>
<feature type="domain" description="Response regulatory" evidence="13">
    <location>
        <begin position="700"/>
        <end position="818"/>
    </location>
</feature>
<dbReference type="PRINTS" id="PR00344">
    <property type="entry name" value="BCTRLSENSOR"/>
</dbReference>
<feature type="transmembrane region" description="Helical" evidence="11">
    <location>
        <begin position="211"/>
        <end position="231"/>
    </location>
</feature>
<dbReference type="SUPFAM" id="SSF47384">
    <property type="entry name" value="Homodimeric domain of signal transducing histidine kinase"/>
    <property type="match status" value="1"/>
</dbReference>
<evidence type="ECO:0000256" key="11">
    <source>
        <dbReference type="SAM" id="Phobius"/>
    </source>
</evidence>
<dbReference type="GO" id="GO:0009927">
    <property type="term" value="F:histidine phosphotransfer kinase activity"/>
    <property type="evidence" value="ECO:0007669"/>
    <property type="project" value="TreeGrafter"/>
</dbReference>
<feature type="domain" description="Histidine kinase" evidence="12">
    <location>
        <begin position="435"/>
        <end position="653"/>
    </location>
</feature>
<feature type="transmembrane region" description="Helical" evidence="11">
    <location>
        <begin position="358"/>
        <end position="379"/>
    </location>
</feature>
<dbReference type="EC" id="2.7.13.3" evidence="3"/>
<keyword evidence="15" id="KW-1185">Reference proteome</keyword>
<dbReference type="GO" id="GO:0000155">
    <property type="term" value="F:phosphorelay sensor kinase activity"/>
    <property type="evidence" value="ECO:0007669"/>
    <property type="project" value="InterPro"/>
</dbReference>
<dbReference type="GO" id="GO:0005524">
    <property type="term" value="F:ATP binding"/>
    <property type="evidence" value="ECO:0007669"/>
    <property type="project" value="UniProtKB-KW"/>
</dbReference>
<dbReference type="Gene3D" id="1.10.287.130">
    <property type="match status" value="1"/>
</dbReference>
<evidence type="ECO:0000256" key="7">
    <source>
        <dbReference type="ARBA" id="ARBA00022777"/>
    </source>
</evidence>
<evidence type="ECO:0000256" key="6">
    <source>
        <dbReference type="ARBA" id="ARBA00022741"/>
    </source>
</evidence>
<keyword evidence="11" id="KW-0472">Membrane</keyword>
<dbReference type="Gene3D" id="2.60.120.260">
    <property type="entry name" value="Galactose-binding domain-like"/>
    <property type="match status" value="1"/>
</dbReference>
<dbReference type="InterPro" id="IPR011006">
    <property type="entry name" value="CheY-like_superfamily"/>
</dbReference>
<dbReference type="InterPro" id="IPR004358">
    <property type="entry name" value="Sig_transdc_His_kin-like_C"/>
</dbReference>
<dbReference type="Pfam" id="PF00072">
    <property type="entry name" value="Response_reg"/>
    <property type="match status" value="1"/>
</dbReference>
<dbReference type="Proteomes" id="UP000426246">
    <property type="component" value="Chromosome"/>
</dbReference>
<dbReference type="AlphaFoldDB" id="A0A6B8RKK8"/>
<dbReference type="SUPFAM" id="SSF49785">
    <property type="entry name" value="Galactose-binding domain-like"/>
    <property type="match status" value="1"/>
</dbReference>
<dbReference type="InterPro" id="IPR036890">
    <property type="entry name" value="HATPase_C_sf"/>
</dbReference>
<dbReference type="SMART" id="SM00388">
    <property type="entry name" value="HisKA"/>
    <property type="match status" value="1"/>
</dbReference>
<keyword evidence="5" id="KW-0808">Transferase</keyword>
<dbReference type="InterPro" id="IPR003594">
    <property type="entry name" value="HATPase_dom"/>
</dbReference>
<evidence type="ECO:0000256" key="1">
    <source>
        <dbReference type="ARBA" id="ARBA00000085"/>
    </source>
</evidence>
<dbReference type="InterPro" id="IPR008979">
    <property type="entry name" value="Galactose-bd-like_sf"/>
</dbReference>
<evidence type="ECO:0000256" key="2">
    <source>
        <dbReference type="ARBA" id="ARBA00004651"/>
    </source>
</evidence>
<dbReference type="EMBL" id="CP034235">
    <property type="protein sequence ID" value="QGQ95956.1"/>
    <property type="molecule type" value="Genomic_DNA"/>
</dbReference>
<sequence>MNSRKKIILILSIFMIVLALRIGFVVSSHQPKGISAMHGELDLREWEPDKDGIQSLNGEWEFYRNQLLPPEEISAQASSVMMNVPSKWNSYFQADHETAYGYGTYHLKVLLKPVNQQILALKITKIGTSNRIYVNGKEIGNSGKPASTKELTVAGITPYVAFAVIDGQAADIVIQVANFDHAISGGILQSIKLGSTEHIVAETRRDNLSNMFISSTYALLALAFLILFLFIRSKEVLSIGLCVLFTALFFVTQGGKMLLVVWFPTMDYTLYSRITSLAAAGLIYFYAQYNYQLNPALASRKIIRMLQGIVVIYGILSLFIDTAIFTLFSVPINFIFIAFHFYILGVLIKAVRLEKQDASLLLIGALGLFWQSIEFLFEFNDWNELEKSSKLGILIFVLSLTVLISIRVFRRFAETTRLAQQLVIMDKIKDEFLTNTSHELRIPLYGIINISQSMLDDRGNQFTASQLQNLNLLVTVGRRMGHLLNDILDMSKLNEAKIQLDKQYIDLYSLVNGLIEVMKFLVTGKELEVINQVPQDLAPIEADEQRLMQILSNLLYNAIKYTPKGRVVIQAVSKKDYMEIQVMDTGNGIPLEHQEEIFRGFVQGSWEEIDYQGGAGLGLSISKKLVELHGGRMGVRSIVGQGATFYFTIPITTSLIDLAASKSLIYNPYAAASLENTERIVLQTALPDTPSYIDYGGEMHILVVDNDPVNVHVILQLLGSEQYRITTMSRGEEVLAHLVQNKPEWDLVILDVMLPQMSGYEVCRKLREYYTLFELPIIMLTGQSQLGDLKAAFEAGANDYTVKPVNGEELKARIRTLLQMKRAVIDHIHLETALLQAQIKPHFLFNTLNTIASLGEEDSNQMRELLMEFGNYLRASFDSKNLNRFVHISHEMALVQSYLYIEKVRFAERLQFEILFPEDLEFRIPPLTLQPIIENAVRHGIMKRMEGGKIQISAIDLGDEVRVTVSDNGVGLTGDEIKAVLTGQISNGGIGLLNTHRRLKHYYGYGLTIESIPMQGTRVSMQIPKLK</sequence>
<dbReference type="RefSeq" id="WP_155700992.1">
    <property type="nucleotide sequence ID" value="NZ_CP034235.1"/>
</dbReference>
<dbReference type="Gene3D" id="3.30.565.10">
    <property type="entry name" value="Histidine kinase-like ATPase, C-terminal domain"/>
    <property type="match status" value="2"/>
</dbReference>
<gene>
    <name evidence="14" type="ORF">EHS13_14275</name>
</gene>
<evidence type="ECO:0000313" key="14">
    <source>
        <dbReference type="EMBL" id="QGQ95956.1"/>
    </source>
</evidence>
<dbReference type="OrthoDB" id="9809348at2"/>
<accession>A0A6B8RKK8</accession>
<keyword evidence="9" id="KW-0902">Two-component regulatory system</keyword>
<keyword evidence="11" id="KW-0812">Transmembrane</keyword>
<protein>
    <recommendedName>
        <fullName evidence="3">histidine kinase</fullName>
        <ecNumber evidence="3">2.7.13.3</ecNumber>
    </recommendedName>
</protein>
<evidence type="ECO:0000256" key="5">
    <source>
        <dbReference type="ARBA" id="ARBA00022679"/>
    </source>
</evidence>
<dbReference type="Gene3D" id="3.40.50.2300">
    <property type="match status" value="1"/>
</dbReference>
<evidence type="ECO:0000256" key="3">
    <source>
        <dbReference type="ARBA" id="ARBA00012438"/>
    </source>
</evidence>
<keyword evidence="11" id="KW-1133">Transmembrane helix</keyword>
<evidence type="ECO:0000256" key="9">
    <source>
        <dbReference type="ARBA" id="ARBA00023012"/>
    </source>
</evidence>
<dbReference type="InterPro" id="IPR005467">
    <property type="entry name" value="His_kinase_dom"/>
</dbReference>
<dbReference type="PANTHER" id="PTHR43047:SF72">
    <property type="entry name" value="OSMOSENSING HISTIDINE PROTEIN KINASE SLN1"/>
    <property type="match status" value="1"/>
</dbReference>
<dbReference type="KEGG" id="ppsc:EHS13_14275"/>
<dbReference type="InterPro" id="IPR010559">
    <property type="entry name" value="Sig_transdc_His_kin_internal"/>
</dbReference>
<name>A0A6B8RKK8_9BACL</name>
<evidence type="ECO:0000256" key="8">
    <source>
        <dbReference type="ARBA" id="ARBA00022840"/>
    </source>
</evidence>
<feature type="transmembrane region" description="Helical" evidence="11">
    <location>
        <begin position="334"/>
        <end position="351"/>
    </location>
</feature>
<dbReference type="GO" id="GO:0005886">
    <property type="term" value="C:plasma membrane"/>
    <property type="evidence" value="ECO:0007669"/>
    <property type="project" value="UniProtKB-SubCell"/>
</dbReference>
<keyword evidence="4 10" id="KW-0597">Phosphoprotein</keyword>
<feature type="modified residue" description="4-aspartylphosphate" evidence="10">
    <location>
        <position position="751"/>
    </location>
</feature>
<evidence type="ECO:0000313" key="15">
    <source>
        <dbReference type="Proteomes" id="UP000426246"/>
    </source>
</evidence>
<dbReference type="InterPro" id="IPR003661">
    <property type="entry name" value="HisK_dim/P_dom"/>
</dbReference>
<comment type="catalytic activity">
    <reaction evidence="1">
        <text>ATP + protein L-histidine = ADP + protein N-phospho-L-histidine.</text>
        <dbReference type="EC" id="2.7.13.3"/>
    </reaction>
</comment>
<dbReference type="InterPro" id="IPR036097">
    <property type="entry name" value="HisK_dim/P_sf"/>
</dbReference>
<dbReference type="CDD" id="cd17574">
    <property type="entry name" value="REC_OmpR"/>
    <property type="match status" value="1"/>
</dbReference>
<evidence type="ECO:0000256" key="10">
    <source>
        <dbReference type="PROSITE-ProRule" id="PRU00169"/>
    </source>
</evidence>
<keyword evidence="6" id="KW-0547">Nucleotide-binding</keyword>
<dbReference type="PROSITE" id="PS50110">
    <property type="entry name" value="RESPONSE_REGULATORY"/>
    <property type="match status" value="1"/>
</dbReference>
<dbReference type="SUPFAM" id="SSF52172">
    <property type="entry name" value="CheY-like"/>
    <property type="match status" value="1"/>
</dbReference>
<dbReference type="PANTHER" id="PTHR43047">
    <property type="entry name" value="TWO-COMPONENT HISTIDINE PROTEIN KINASE"/>
    <property type="match status" value="1"/>
</dbReference>
<dbReference type="PROSITE" id="PS50109">
    <property type="entry name" value="HIS_KIN"/>
    <property type="match status" value="2"/>
</dbReference>
<feature type="transmembrane region" description="Helical" evidence="11">
    <location>
        <begin position="238"/>
        <end position="264"/>
    </location>
</feature>
<comment type="subcellular location">
    <subcellularLocation>
        <location evidence="2">Cell membrane</location>
        <topology evidence="2">Multi-pass membrane protein</topology>
    </subcellularLocation>
</comment>
<dbReference type="SMART" id="SM00448">
    <property type="entry name" value="REC"/>
    <property type="match status" value="1"/>
</dbReference>
<evidence type="ECO:0000259" key="12">
    <source>
        <dbReference type="PROSITE" id="PS50109"/>
    </source>
</evidence>
<dbReference type="FunFam" id="3.30.565.10:FF:000006">
    <property type="entry name" value="Sensor histidine kinase WalK"/>
    <property type="match status" value="1"/>
</dbReference>
<reference evidence="15" key="1">
    <citation type="submission" date="2018-11" db="EMBL/GenBank/DDBJ databases">
        <title>Complete genome sequence of Paenibacillus sp. ML311-T8.</title>
        <authorList>
            <person name="Nam Y.-D."/>
            <person name="Kang J."/>
            <person name="Chung W.-H."/>
            <person name="Park Y.S."/>
        </authorList>
    </citation>
    <scope>NUCLEOTIDE SEQUENCE [LARGE SCALE GENOMIC DNA]</scope>
    <source>
        <strain evidence="15">ML311-T8</strain>
    </source>
</reference>
<keyword evidence="8" id="KW-0067">ATP-binding</keyword>
<evidence type="ECO:0000259" key="13">
    <source>
        <dbReference type="PROSITE" id="PS50110"/>
    </source>
</evidence>
<dbReference type="InterPro" id="IPR001789">
    <property type="entry name" value="Sig_transdc_resp-reg_receiver"/>
</dbReference>
<feature type="transmembrane region" description="Helical" evidence="11">
    <location>
        <begin position="270"/>
        <end position="287"/>
    </location>
</feature>
<feature type="transmembrane region" description="Helical" evidence="11">
    <location>
        <begin position="308"/>
        <end position="328"/>
    </location>
</feature>
<dbReference type="Pfam" id="PF02518">
    <property type="entry name" value="HATPase_c"/>
    <property type="match status" value="2"/>
</dbReference>
<dbReference type="CDD" id="cd00082">
    <property type="entry name" value="HisKA"/>
    <property type="match status" value="1"/>
</dbReference>
<dbReference type="SUPFAM" id="SSF55874">
    <property type="entry name" value="ATPase domain of HSP90 chaperone/DNA topoisomerase II/histidine kinase"/>
    <property type="match status" value="2"/>
</dbReference>
<evidence type="ECO:0000256" key="4">
    <source>
        <dbReference type="ARBA" id="ARBA00022553"/>
    </source>
</evidence>
<keyword evidence="7" id="KW-0418">Kinase</keyword>
<organism evidence="14 15">
    <name type="scientific">Paenibacillus psychroresistens</name>
    <dbReference type="NCBI Taxonomy" id="1778678"/>
    <lineage>
        <taxon>Bacteria</taxon>
        <taxon>Bacillati</taxon>
        <taxon>Bacillota</taxon>
        <taxon>Bacilli</taxon>
        <taxon>Bacillales</taxon>
        <taxon>Paenibacillaceae</taxon>
        <taxon>Paenibacillus</taxon>
    </lineage>
</organism>
<dbReference type="Pfam" id="PF00512">
    <property type="entry name" value="HisKA"/>
    <property type="match status" value="1"/>
</dbReference>